<sequence length="153" mass="17792">MKKLYSLSTLFVILIVFTGCSKDILKPYDDRIEGVWELTDVNKVGWGSTNLNFTGGRFTFYGNGQVDYEDGYGGFYEGRWDIRTRNIPDCYIDENGNSFCDGRNVRTLSINVTDFVTHDVRSEYFDEIVFTGTNRFKAYLYDGNRTYVFKFSR</sequence>
<organism evidence="1 2">
    <name type="scientific">Paraflavitalea soli</name>
    <dbReference type="NCBI Taxonomy" id="2315862"/>
    <lineage>
        <taxon>Bacteria</taxon>
        <taxon>Pseudomonadati</taxon>
        <taxon>Bacteroidota</taxon>
        <taxon>Chitinophagia</taxon>
        <taxon>Chitinophagales</taxon>
        <taxon>Chitinophagaceae</taxon>
        <taxon>Paraflavitalea</taxon>
    </lineage>
</organism>
<name>A0A3B7MV28_9BACT</name>
<dbReference type="EMBL" id="CP032157">
    <property type="protein sequence ID" value="AXY75485.1"/>
    <property type="molecule type" value="Genomic_DNA"/>
</dbReference>
<dbReference type="KEGG" id="pseg:D3H65_16520"/>
<dbReference type="AlphaFoldDB" id="A0A3B7MV28"/>
<keyword evidence="2" id="KW-1185">Reference proteome</keyword>
<dbReference type="RefSeq" id="WP_119051366.1">
    <property type="nucleotide sequence ID" value="NZ_CP032157.1"/>
</dbReference>
<evidence type="ECO:0000313" key="2">
    <source>
        <dbReference type="Proteomes" id="UP000263900"/>
    </source>
</evidence>
<dbReference type="PROSITE" id="PS51257">
    <property type="entry name" value="PROKAR_LIPOPROTEIN"/>
    <property type="match status" value="1"/>
</dbReference>
<proteinExistence type="predicted"/>
<evidence type="ECO:0008006" key="3">
    <source>
        <dbReference type="Google" id="ProtNLM"/>
    </source>
</evidence>
<accession>A0A3B7MV28</accession>
<dbReference type="Proteomes" id="UP000263900">
    <property type="component" value="Chromosome"/>
</dbReference>
<evidence type="ECO:0000313" key="1">
    <source>
        <dbReference type="EMBL" id="AXY75485.1"/>
    </source>
</evidence>
<gene>
    <name evidence="1" type="ORF">D3H65_16520</name>
</gene>
<protein>
    <recommendedName>
        <fullName evidence="3">Lipocalin-like domain-containing protein</fullName>
    </recommendedName>
</protein>
<dbReference type="OrthoDB" id="667349at2"/>
<reference evidence="1 2" key="1">
    <citation type="submission" date="2018-09" db="EMBL/GenBank/DDBJ databases">
        <title>Genome sequencing of strain 6GH32-13.</title>
        <authorList>
            <person name="Weon H.-Y."/>
            <person name="Heo J."/>
            <person name="Kwon S.-W."/>
        </authorList>
    </citation>
    <scope>NUCLEOTIDE SEQUENCE [LARGE SCALE GENOMIC DNA]</scope>
    <source>
        <strain evidence="1 2">5GH32-13</strain>
    </source>
</reference>